<feature type="compositionally biased region" description="Low complexity" evidence="4">
    <location>
        <begin position="13"/>
        <end position="26"/>
    </location>
</feature>
<dbReference type="NCBIfam" id="TIGR02100">
    <property type="entry name" value="glgX_debranch"/>
    <property type="match status" value="1"/>
</dbReference>
<evidence type="ECO:0000313" key="9">
    <source>
        <dbReference type="Proteomes" id="UP001242995"/>
    </source>
</evidence>
<dbReference type="Gene3D" id="2.60.40.1180">
    <property type="entry name" value="Golgi alpha-mannosidase II"/>
    <property type="match status" value="1"/>
</dbReference>
<dbReference type="GO" id="GO:0005980">
    <property type="term" value="P:glycogen catabolic process"/>
    <property type="evidence" value="ECO:0007669"/>
    <property type="project" value="InterPro"/>
</dbReference>
<dbReference type="Gene3D" id="2.60.40.10">
    <property type="entry name" value="Immunoglobulins"/>
    <property type="match status" value="1"/>
</dbReference>
<protein>
    <submittedName>
        <fullName evidence="6">Glycogen operon protein</fullName>
        <ecNumber evidence="6">3.2.1.-</ecNumber>
    </submittedName>
</protein>
<dbReference type="SUPFAM" id="SSF51445">
    <property type="entry name" value="(Trans)glycosidases"/>
    <property type="match status" value="1"/>
</dbReference>
<keyword evidence="3 6" id="KW-0326">Glycosidase</keyword>
<dbReference type="InterPro" id="IPR004193">
    <property type="entry name" value="Glyco_hydro_13_N"/>
</dbReference>
<feature type="region of interest" description="Disordered" evidence="4">
    <location>
        <begin position="480"/>
        <end position="500"/>
    </location>
</feature>
<dbReference type="CDD" id="cd11326">
    <property type="entry name" value="AmyAc_Glg_debranch"/>
    <property type="match status" value="1"/>
</dbReference>
<comment type="similarity">
    <text evidence="1">Belongs to the glycosyl hydrolase 13 family.</text>
</comment>
<dbReference type="Proteomes" id="UP001230951">
    <property type="component" value="Unassembled WGS sequence"/>
</dbReference>
<keyword evidence="2 6" id="KW-0378">Hydrolase</keyword>
<organism evidence="6 9">
    <name type="scientific">Arthrobacter bambusae</name>
    <dbReference type="NCBI Taxonomy" id="1338426"/>
    <lineage>
        <taxon>Bacteria</taxon>
        <taxon>Bacillati</taxon>
        <taxon>Actinomycetota</taxon>
        <taxon>Actinomycetes</taxon>
        <taxon>Micrococcales</taxon>
        <taxon>Micrococcaceae</taxon>
        <taxon>Arthrobacter</taxon>
    </lineage>
</organism>
<dbReference type="SMART" id="SM00642">
    <property type="entry name" value="Aamy"/>
    <property type="match status" value="1"/>
</dbReference>
<dbReference type="EC" id="3.2.1.-" evidence="6"/>
<dbReference type="InterPro" id="IPR017853">
    <property type="entry name" value="GH"/>
</dbReference>
<evidence type="ECO:0000256" key="4">
    <source>
        <dbReference type="SAM" id="MobiDB-lite"/>
    </source>
</evidence>
<evidence type="ECO:0000313" key="7">
    <source>
        <dbReference type="EMBL" id="MDQ0183391.1"/>
    </source>
</evidence>
<dbReference type="InterPro" id="IPR011837">
    <property type="entry name" value="Glycogen_debranch_GlgX"/>
</dbReference>
<comment type="caution">
    <text evidence="6">The sequence shown here is derived from an EMBL/GenBank/DDBJ whole genome shotgun (WGS) entry which is preliminary data.</text>
</comment>
<gene>
    <name evidence="6" type="ORF">J2S90_003295</name>
    <name evidence="7" type="ORF">J2S93_004853</name>
</gene>
<evidence type="ECO:0000313" key="6">
    <source>
        <dbReference type="EMBL" id="MDP9906316.1"/>
    </source>
</evidence>
<dbReference type="InterPro" id="IPR013780">
    <property type="entry name" value="Glyco_hydro_b"/>
</dbReference>
<dbReference type="Pfam" id="PF02922">
    <property type="entry name" value="CBM_48"/>
    <property type="match status" value="1"/>
</dbReference>
<dbReference type="CDD" id="cd02856">
    <property type="entry name" value="E_set_GDE_Isoamylase_N"/>
    <property type="match status" value="1"/>
</dbReference>
<dbReference type="SUPFAM" id="SSF51011">
    <property type="entry name" value="Glycosyl hydrolase domain"/>
    <property type="match status" value="1"/>
</dbReference>
<sequence length="700" mass="77817">MPIFDTASTVDASRPSPLGLSVPLPGKSDRDTSSPDRVNVAVWAPGLTRVEIAYKAPGDSWKVHTLPKLEDGVHHGIVDGLPLGTRYGFRAAVHEDTLPLSVPAPDFDADDAEQLLLDPYGRAVHQRGELLTSVRMDSAFDWGDDRPLRTPWRETIVYEAHVRGQSMLHPDIPEHLRGTYAGMAHPAMIEHFHSLGVTAVQLLPIHFHIDEQHLQYLGLTNYWGYNTAAFFAPHSDYATQAAQQAGPHAVQDEFKGMVKLLHAAGIEVILDVVYNHTAEGGPDGDTLSFRGLGEQRYYRHDAHGRYLDTTGCGNTLNFAEPRVVDLAIESLRYWAEEFHIDGFRFDLAVTLCRNAGNEFDPEHPFLKRIAEDPVISKTKLISEPWDVGYGGWQTGRFPKGWVDWNDHFRDGVRRFWLSDRGAADAGMSGGNVGVLADALTGSARVFEPSGRSRLASLNFITAHDGFTLADLVSYDRKHNEANGEQNRDGHSDNRSYNHGFEGRTENERILAARALSKRNLMTTLMISIGVPMITAGDELGRTQQGNNNAYCQDNPLTWIDWTQTPESHDMLRSTKRVIRLRKEFMQAQDAGFPDKGTGLDWFDEEGQPMTAARWHDPSLRVVQLLVSSEGGAYRGLLVINGNKDDQKVVLPKLVAESGAGSRMFELRLTTSELNDRRQGALVAAGEREVVQGNTINVYRT</sequence>
<feature type="region of interest" description="Disordered" evidence="4">
    <location>
        <begin position="1"/>
        <end position="36"/>
    </location>
</feature>
<name>A0AAW8DK93_9MICC</name>
<reference evidence="6 8" key="1">
    <citation type="submission" date="2023-07" db="EMBL/GenBank/DDBJ databases">
        <title>Sorghum-associated microbial communities from plants grown in Nebraska, USA.</title>
        <authorList>
            <person name="Schachtman D."/>
        </authorList>
    </citation>
    <scope>NUCLEOTIDE SEQUENCE</scope>
    <source>
        <strain evidence="6">DS1006</strain>
        <strain evidence="7 8">DS1016</strain>
    </source>
</reference>
<dbReference type="InterPro" id="IPR044505">
    <property type="entry name" value="GlgX_Isoamylase_N_E_set"/>
</dbReference>
<evidence type="ECO:0000256" key="2">
    <source>
        <dbReference type="ARBA" id="ARBA00022801"/>
    </source>
</evidence>
<evidence type="ECO:0000259" key="5">
    <source>
        <dbReference type="SMART" id="SM00642"/>
    </source>
</evidence>
<proteinExistence type="inferred from homology"/>
<dbReference type="InterPro" id="IPR014756">
    <property type="entry name" value="Ig_E-set"/>
</dbReference>
<dbReference type="Gene3D" id="3.20.20.80">
    <property type="entry name" value="Glycosidases"/>
    <property type="match status" value="1"/>
</dbReference>
<evidence type="ECO:0000313" key="8">
    <source>
        <dbReference type="Proteomes" id="UP001230951"/>
    </source>
</evidence>
<dbReference type="PANTHER" id="PTHR43002">
    <property type="entry name" value="GLYCOGEN DEBRANCHING ENZYME"/>
    <property type="match status" value="1"/>
</dbReference>
<dbReference type="InterPro" id="IPR013783">
    <property type="entry name" value="Ig-like_fold"/>
</dbReference>
<dbReference type="InterPro" id="IPR006047">
    <property type="entry name" value="GH13_cat_dom"/>
</dbReference>
<dbReference type="EMBL" id="JAUSTF010000025">
    <property type="protein sequence ID" value="MDQ0183391.1"/>
    <property type="molecule type" value="Genomic_DNA"/>
</dbReference>
<keyword evidence="8" id="KW-1185">Reference proteome</keyword>
<dbReference type="SUPFAM" id="SSF81296">
    <property type="entry name" value="E set domains"/>
    <property type="match status" value="1"/>
</dbReference>
<feature type="compositionally biased region" description="Polar residues" evidence="4">
    <location>
        <begin position="1"/>
        <end position="11"/>
    </location>
</feature>
<dbReference type="Proteomes" id="UP001242995">
    <property type="component" value="Unassembled WGS sequence"/>
</dbReference>
<feature type="domain" description="Glycosyl hydrolase family 13 catalytic" evidence="5">
    <location>
        <begin position="155"/>
        <end position="581"/>
    </location>
</feature>
<dbReference type="EMBL" id="JAUSRG010000010">
    <property type="protein sequence ID" value="MDP9906316.1"/>
    <property type="molecule type" value="Genomic_DNA"/>
</dbReference>
<accession>A0AAW8DK93</accession>
<evidence type="ECO:0000256" key="1">
    <source>
        <dbReference type="ARBA" id="ARBA00008061"/>
    </source>
</evidence>
<evidence type="ECO:0000256" key="3">
    <source>
        <dbReference type="ARBA" id="ARBA00023295"/>
    </source>
</evidence>
<dbReference type="GO" id="GO:0004135">
    <property type="term" value="F:amylo-alpha-1,6-glucosidase activity"/>
    <property type="evidence" value="ECO:0007669"/>
    <property type="project" value="InterPro"/>
</dbReference>
<dbReference type="AlphaFoldDB" id="A0AAW8DK93"/>